<evidence type="ECO:0000256" key="6">
    <source>
        <dbReference type="ARBA" id="ARBA00022777"/>
    </source>
</evidence>
<name>A0ABP8KKW4_9MICO</name>
<proteinExistence type="predicted"/>
<feature type="transmembrane region" description="Helical" evidence="9">
    <location>
        <begin position="253"/>
        <end position="273"/>
    </location>
</feature>
<evidence type="ECO:0000259" key="10">
    <source>
        <dbReference type="PROSITE" id="PS50109"/>
    </source>
</evidence>
<keyword evidence="12" id="KW-1185">Reference proteome</keyword>
<evidence type="ECO:0000256" key="8">
    <source>
        <dbReference type="ARBA" id="ARBA00023012"/>
    </source>
</evidence>
<evidence type="ECO:0000313" key="11">
    <source>
        <dbReference type="EMBL" id="GAA4409622.1"/>
    </source>
</evidence>
<keyword evidence="7" id="KW-0067">ATP-binding</keyword>
<feature type="transmembrane region" description="Helical" evidence="9">
    <location>
        <begin position="143"/>
        <end position="164"/>
    </location>
</feature>
<feature type="transmembrane region" description="Helical" evidence="9">
    <location>
        <begin position="111"/>
        <end position="131"/>
    </location>
</feature>
<dbReference type="Gene3D" id="3.30.565.10">
    <property type="entry name" value="Histidine kinase-like ATPase, C-terminal domain"/>
    <property type="match status" value="1"/>
</dbReference>
<gene>
    <name evidence="11" type="ORF">GCM10023168_28520</name>
</gene>
<dbReference type="PROSITE" id="PS50109">
    <property type="entry name" value="HIS_KIN"/>
    <property type="match status" value="1"/>
</dbReference>
<feature type="domain" description="Histidine kinase" evidence="10">
    <location>
        <begin position="479"/>
        <end position="669"/>
    </location>
</feature>
<feature type="transmembrane region" description="Helical" evidence="9">
    <location>
        <begin position="184"/>
        <end position="207"/>
    </location>
</feature>
<dbReference type="InterPro" id="IPR050482">
    <property type="entry name" value="Sensor_HK_TwoCompSys"/>
</dbReference>
<dbReference type="SUPFAM" id="SSF55874">
    <property type="entry name" value="ATPase domain of HSP90 chaperone/DNA topoisomerase II/histidine kinase"/>
    <property type="match status" value="1"/>
</dbReference>
<dbReference type="Proteomes" id="UP001500945">
    <property type="component" value="Unassembled WGS sequence"/>
</dbReference>
<dbReference type="Pfam" id="PF02518">
    <property type="entry name" value="HATPase_c"/>
    <property type="match status" value="1"/>
</dbReference>
<keyword evidence="8" id="KW-0902">Two-component regulatory system</keyword>
<keyword evidence="9" id="KW-0472">Membrane</keyword>
<sequence>MTPVPSVEPDVVTRTSTLAVVAGALTLTLTAWSIVLGLADDVPPAAPGLAGAVFGVTGGLVAFRRPRLVIGWMLLVVGLALTLASFCLDWARHALVVDPGSLPAGELALWLGTWVWVVGYCVLAALLPLRLPDGAYPVGVWRVVWWAALAVSALAVAGWALTPYDQLDRPPLDGLDPSVTSPTGTAIGPVLLAASLPLLAVCSVAGLISLVQRLRRSVGEERQQGKWVVWGAVLSLALLALGQVFGPEGGSDVLLAVAVLPLPLGIAVASLRYRLWDVDLVINRTLVYAVLTSVVVAVYVVVVLAVGDLLGERTGAPLVATVLVALGAEPVHRRVQRFVDRVARGDRADPYRALVRLGQRLEAASEPVGPEALRGSADAVRHALQLPWVVVEVEDGPSSASGTPASDGIRVPLVYSGTVVGHLEVGPRRVGRPLSPGDLRLLDDLARHVAVAAHAVQLREALQTSRERIVTAREEERRRLRRDLHDDLGPVLAAVALQVGEVRSRTTDEEVAALSARAESLLTGAVATVRRIVDGLRPAALDDLGLSEAMHAVADGFATAGLDVRVEVRGNVAGLPAAVEVAALRVATEALHNAARHSGARKVRLGVERVADALEVTVADDGRGLPPAPTPGVGLVSMRERAEEIGGTCTVSPGPAGGTLVLARLPVPDTLGAELPPGRTGAEVGA</sequence>
<dbReference type="PANTHER" id="PTHR24421:SF10">
    <property type="entry name" value="NITRATE_NITRITE SENSOR PROTEIN NARQ"/>
    <property type="match status" value="1"/>
</dbReference>
<evidence type="ECO:0000313" key="12">
    <source>
        <dbReference type="Proteomes" id="UP001500945"/>
    </source>
</evidence>
<evidence type="ECO:0000256" key="7">
    <source>
        <dbReference type="ARBA" id="ARBA00022840"/>
    </source>
</evidence>
<evidence type="ECO:0000256" key="9">
    <source>
        <dbReference type="SAM" id="Phobius"/>
    </source>
</evidence>
<dbReference type="InterPro" id="IPR011712">
    <property type="entry name" value="Sig_transdc_His_kin_sub3_dim/P"/>
</dbReference>
<dbReference type="SMART" id="SM00387">
    <property type="entry name" value="HATPase_c"/>
    <property type="match status" value="1"/>
</dbReference>
<feature type="transmembrane region" description="Helical" evidence="9">
    <location>
        <begin position="18"/>
        <end position="39"/>
    </location>
</feature>
<keyword evidence="4" id="KW-0808">Transferase</keyword>
<dbReference type="InterPro" id="IPR036890">
    <property type="entry name" value="HATPase_C_sf"/>
</dbReference>
<dbReference type="InterPro" id="IPR005467">
    <property type="entry name" value="His_kinase_dom"/>
</dbReference>
<reference evidence="12" key="1">
    <citation type="journal article" date="2019" name="Int. J. Syst. Evol. Microbiol.">
        <title>The Global Catalogue of Microorganisms (GCM) 10K type strain sequencing project: providing services to taxonomists for standard genome sequencing and annotation.</title>
        <authorList>
            <consortium name="The Broad Institute Genomics Platform"/>
            <consortium name="The Broad Institute Genome Sequencing Center for Infectious Disease"/>
            <person name="Wu L."/>
            <person name="Ma J."/>
        </authorList>
    </citation>
    <scope>NUCLEOTIDE SEQUENCE [LARGE SCALE GENOMIC DNA]</scope>
    <source>
        <strain evidence="12">JCM 17809</strain>
    </source>
</reference>
<dbReference type="RefSeq" id="WP_345207165.1">
    <property type="nucleotide sequence ID" value="NZ_BAABGM010000017.1"/>
</dbReference>
<evidence type="ECO:0000256" key="4">
    <source>
        <dbReference type="ARBA" id="ARBA00022679"/>
    </source>
</evidence>
<dbReference type="PANTHER" id="PTHR24421">
    <property type="entry name" value="NITRATE/NITRITE SENSOR PROTEIN NARX-RELATED"/>
    <property type="match status" value="1"/>
</dbReference>
<dbReference type="EMBL" id="BAABGM010000017">
    <property type="protein sequence ID" value="GAA4409622.1"/>
    <property type="molecule type" value="Genomic_DNA"/>
</dbReference>
<protein>
    <recommendedName>
        <fullName evidence="2">histidine kinase</fullName>
        <ecNumber evidence="2">2.7.13.3</ecNumber>
    </recommendedName>
</protein>
<feature type="transmembrane region" description="Helical" evidence="9">
    <location>
        <begin position="285"/>
        <end position="307"/>
    </location>
</feature>
<evidence type="ECO:0000256" key="2">
    <source>
        <dbReference type="ARBA" id="ARBA00012438"/>
    </source>
</evidence>
<comment type="caution">
    <text evidence="11">The sequence shown here is derived from an EMBL/GenBank/DDBJ whole genome shotgun (WGS) entry which is preliminary data.</text>
</comment>
<dbReference type="SUPFAM" id="SSF55781">
    <property type="entry name" value="GAF domain-like"/>
    <property type="match status" value="1"/>
</dbReference>
<organism evidence="11 12">
    <name type="scientific">Fodinibacter luteus</name>
    <dbReference type="NCBI Taxonomy" id="552064"/>
    <lineage>
        <taxon>Bacteria</taxon>
        <taxon>Bacillati</taxon>
        <taxon>Actinomycetota</taxon>
        <taxon>Actinomycetes</taxon>
        <taxon>Micrococcales</taxon>
        <taxon>Intrasporangiaceae</taxon>
        <taxon>Fodinibacter (ex Wang et al. 2009)</taxon>
    </lineage>
</organism>
<feature type="transmembrane region" description="Helical" evidence="9">
    <location>
        <begin position="45"/>
        <end position="63"/>
    </location>
</feature>
<keyword evidence="9" id="KW-0812">Transmembrane</keyword>
<feature type="transmembrane region" description="Helical" evidence="9">
    <location>
        <begin position="227"/>
        <end position="247"/>
    </location>
</feature>
<keyword evidence="6" id="KW-0418">Kinase</keyword>
<keyword evidence="3" id="KW-0597">Phosphoprotein</keyword>
<dbReference type="CDD" id="cd16917">
    <property type="entry name" value="HATPase_UhpB-NarQ-NarX-like"/>
    <property type="match status" value="1"/>
</dbReference>
<keyword evidence="9" id="KW-1133">Transmembrane helix</keyword>
<dbReference type="Pfam" id="PF07730">
    <property type="entry name" value="HisKA_3"/>
    <property type="match status" value="1"/>
</dbReference>
<evidence type="ECO:0000256" key="5">
    <source>
        <dbReference type="ARBA" id="ARBA00022741"/>
    </source>
</evidence>
<dbReference type="InterPro" id="IPR029016">
    <property type="entry name" value="GAF-like_dom_sf"/>
</dbReference>
<feature type="transmembrane region" description="Helical" evidence="9">
    <location>
        <begin position="70"/>
        <end position="91"/>
    </location>
</feature>
<comment type="catalytic activity">
    <reaction evidence="1">
        <text>ATP + protein L-histidine = ADP + protein N-phospho-L-histidine.</text>
        <dbReference type="EC" id="2.7.13.3"/>
    </reaction>
</comment>
<dbReference type="Gene3D" id="1.20.5.1930">
    <property type="match status" value="1"/>
</dbReference>
<dbReference type="Gene3D" id="3.30.450.40">
    <property type="match status" value="1"/>
</dbReference>
<evidence type="ECO:0000256" key="1">
    <source>
        <dbReference type="ARBA" id="ARBA00000085"/>
    </source>
</evidence>
<keyword evidence="5" id="KW-0547">Nucleotide-binding</keyword>
<evidence type="ECO:0000256" key="3">
    <source>
        <dbReference type="ARBA" id="ARBA00022553"/>
    </source>
</evidence>
<accession>A0ABP8KKW4</accession>
<dbReference type="EC" id="2.7.13.3" evidence="2"/>
<dbReference type="InterPro" id="IPR003594">
    <property type="entry name" value="HATPase_dom"/>
</dbReference>